<feature type="signal peptide" evidence="1">
    <location>
        <begin position="1"/>
        <end position="24"/>
    </location>
</feature>
<feature type="chain" id="PRO_5045377741" evidence="1">
    <location>
        <begin position="25"/>
        <end position="551"/>
    </location>
</feature>
<sequence length="551" mass="56862">MIHRCRRLFVAALVTLASPVVALAAGGVLPTGPAACPAAPPPRLASLASTTTTLSPDALAIDGAASPPGAAEEEAVTQARERAAFDRILGERSAVAVPAAPVLALSPQQKAEIEGDMQHETRPKVGTALALDQVVEFSAVDISRLPSGGLASQGGIVGRTDQGILVWETALASDGARALRVEFTGLALAAGVDLYVYNEDGQVWGPFTRGGPDGSGAFWSPSVFGDTLRVHLRAQTPAALAASRFTIARVMHLGARVGPLQDRIRERYAVGPSPSDTGFCGVQVPDCAQNAVCWIDTNAGLAGPSNAIAHLQFVEGGSSYICTGAYLAQSGGTPQQPYFMTANHCFSTQASASSLEAFFKYRTSACNGTCPTLGSLPRVNGATLIATGATSDSTDFTFLRLSGFPAGGATLLGWTADPFPEGASVMHMGHPAGSPLVFSYRRARFGSNSGLPHASDLPEPRFLYSGLASSSEDWAGATAGGSSGGPALLLLNDGSVRFVGQLTGAAYSPPGPPNPCDPNGVATVDGAFSRTYPRVSRYLYDRVFTSGFEGQ</sequence>
<dbReference type="Proteomes" id="UP001595886">
    <property type="component" value="Unassembled WGS sequence"/>
</dbReference>
<keyword evidence="1" id="KW-0732">Signal</keyword>
<keyword evidence="3" id="KW-1185">Reference proteome</keyword>
<name>A0ABV9QY57_9GAMM</name>
<dbReference type="PANTHER" id="PTHR36234:SF5">
    <property type="entry name" value="LYSYL ENDOPEPTIDASE"/>
    <property type="match status" value="1"/>
</dbReference>
<proteinExistence type="predicted"/>
<dbReference type="RefSeq" id="WP_380022582.1">
    <property type="nucleotide sequence ID" value="NZ_JBHSHD010000016.1"/>
</dbReference>
<dbReference type="Gene3D" id="2.40.10.10">
    <property type="entry name" value="Trypsin-like serine proteases"/>
    <property type="match status" value="2"/>
</dbReference>
<gene>
    <name evidence="2" type="ORF">ACFO6Q_18405</name>
</gene>
<comment type="caution">
    <text evidence="2">The sequence shown here is derived from an EMBL/GenBank/DDBJ whole genome shotgun (WGS) entry which is preliminary data.</text>
</comment>
<dbReference type="PANTHER" id="PTHR36234">
    <property type="entry name" value="LYSYL ENDOPEPTIDASE"/>
    <property type="match status" value="1"/>
</dbReference>
<accession>A0ABV9QY57</accession>
<protein>
    <submittedName>
        <fullName evidence="2">Trypsin-like peptidase domain-containing protein</fullName>
    </submittedName>
</protein>
<organism evidence="2 3">
    <name type="scientific">Dokdonella ginsengisoli</name>
    <dbReference type="NCBI Taxonomy" id="363846"/>
    <lineage>
        <taxon>Bacteria</taxon>
        <taxon>Pseudomonadati</taxon>
        <taxon>Pseudomonadota</taxon>
        <taxon>Gammaproteobacteria</taxon>
        <taxon>Lysobacterales</taxon>
        <taxon>Rhodanobacteraceae</taxon>
        <taxon>Dokdonella</taxon>
    </lineage>
</organism>
<dbReference type="SUPFAM" id="SSF50494">
    <property type="entry name" value="Trypsin-like serine proteases"/>
    <property type="match status" value="1"/>
</dbReference>
<reference evidence="3" key="1">
    <citation type="journal article" date="2019" name="Int. J. Syst. Evol. Microbiol.">
        <title>The Global Catalogue of Microorganisms (GCM) 10K type strain sequencing project: providing services to taxonomists for standard genome sequencing and annotation.</title>
        <authorList>
            <consortium name="The Broad Institute Genomics Platform"/>
            <consortium name="The Broad Institute Genome Sequencing Center for Infectious Disease"/>
            <person name="Wu L."/>
            <person name="Ma J."/>
        </authorList>
    </citation>
    <scope>NUCLEOTIDE SEQUENCE [LARGE SCALE GENOMIC DNA]</scope>
    <source>
        <strain evidence="3">CCUG 30340</strain>
    </source>
</reference>
<dbReference type="Pfam" id="PF13365">
    <property type="entry name" value="Trypsin_2"/>
    <property type="match status" value="1"/>
</dbReference>
<evidence type="ECO:0000313" key="3">
    <source>
        <dbReference type="Proteomes" id="UP001595886"/>
    </source>
</evidence>
<evidence type="ECO:0000313" key="2">
    <source>
        <dbReference type="EMBL" id="MFC4822303.1"/>
    </source>
</evidence>
<dbReference type="InterPro" id="IPR009003">
    <property type="entry name" value="Peptidase_S1_PA"/>
</dbReference>
<evidence type="ECO:0000256" key="1">
    <source>
        <dbReference type="SAM" id="SignalP"/>
    </source>
</evidence>
<dbReference type="EMBL" id="JBHSHD010000016">
    <property type="protein sequence ID" value="MFC4822303.1"/>
    <property type="molecule type" value="Genomic_DNA"/>
</dbReference>
<dbReference type="InterPro" id="IPR043504">
    <property type="entry name" value="Peptidase_S1_PA_chymotrypsin"/>
</dbReference>